<keyword evidence="1" id="KW-0472">Membrane</keyword>
<comment type="caution">
    <text evidence="2">The sequence shown here is derived from an EMBL/GenBank/DDBJ whole genome shotgun (WGS) entry which is preliminary data.</text>
</comment>
<reference evidence="3" key="1">
    <citation type="submission" date="2017-03" db="EMBL/GenBank/DDBJ databases">
        <title>Phytopthora megakarya and P. palmivora, two closely related causual agents of cacao black pod achieved similar genome size and gene model numbers by different mechanisms.</title>
        <authorList>
            <person name="Ali S."/>
            <person name="Shao J."/>
            <person name="Larry D.J."/>
            <person name="Kronmiller B."/>
            <person name="Shen D."/>
            <person name="Strem M.D."/>
            <person name="Melnick R.L."/>
            <person name="Guiltinan M.J."/>
            <person name="Tyler B.M."/>
            <person name="Meinhardt L.W."/>
            <person name="Bailey B.A."/>
        </authorList>
    </citation>
    <scope>NUCLEOTIDE SEQUENCE [LARGE SCALE GENOMIC DNA]</scope>
    <source>
        <strain evidence="3">zdho120</strain>
    </source>
</reference>
<keyword evidence="3" id="KW-1185">Reference proteome</keyword>
<dbReference type="NCBIfam" id="TIGR01571">
    <property type="entry name" value="A_thal_Cys_rich"/>
    <property type="match status" value="1"/>
</dbReference>
<feature type="transmembrane region" description="Helical" evidence="1">
    <location>
        <begin position="68"/>
        <end position="90"/>
    </location>
</feature>
<dbReference type="OrthoDB" id="1045822at2759"/>
<gene>
    <name evidence="2" type="ORF">PHMEG_00013464</name>
</gene>
<organism evidence="2 3">
    <name type="scientific">Phytophthora megakarya</name>
    <dbReference type="NCBI Taxonomy" id="4795"/>
    <lineage>
        <taxon>Eukaryota</taxon>
        <taxon>Sar</taxon>
        <taxon>Stramenopiles</taxon>
        <taxon>Oomycota</taxon>
        <taxon>Peronosporomycetes</taxon>
        <taxon>Peronosporales</taxon>
        <taxon>Peronosporaceae</taxon>
        <taxon>Phytophthora</taxon>
    </lineage>
</organism>
<proteinExistence type="predicted"/>
<dbReference type="InterPro" id="IPR006461">
    <property type="entry name" value="PLAC_motif_containing"/>
</dbReference>
<dbReference type="Pfam" id="PF04749">
    <property type="entry name" value="PLAC8"/>
    <property type="match status" value="1"/>
</dbReference>
<accession>A0A225W7Q9</accession>
<evidence type="ECO:0000313" key="2">
    <source>
        <dbReference type="EMBL" id="OWZ13248.1"/>
    </source>
</evidence>
<name>A0A225W7Q9_9STRA</name>
<protein>
    <submittedName>
        <fullName evidence="2">Transmembrane protein</fullName>
    </submittedName>
</protein>
<dbReference type="EMBL" id="NBNE01001630">
    <property type="protein sequence ID" value="OWZ13248.1"/>
    <property type="molecule type" value="Genomic_DNA"/>
</dbReference>
<evidence type="ECO:0000256" key="1">
    <source>
        <dbReference type="SAM" id="Phobius"/>
    </source>
</evidence>
<keyword evidence="1 2" id="KW-0812">Transmembrane</keyword>
<evidence type="ECO:0000313" key="3">
    <source>
        <dbReference type="Proteomes" id="UP000198211"/>
    </source>
</evidence>
<sequence length="172" mass="18603">MMTSKNDDPSVPMAPTPAVEGVDHNGLVVGKWKHGLFSSIYKDCVPNAVTPCLCPGVSMAQVSARLGLANFFMVLIPYVSVYGLTFAAAITKFDVLTTLAVIIGVLVLLFTIRIRFRMRYLFSIPGSLAEDIFASVFCCCCTVAQMSSHAESFEVNTFAVLPRSTLPGYTFG</sequence>
<dbReference type="AlphaFoldDB" id="A0A225W7Q9"/>
<feature type="transmembrane region" description="Helical" evidence="1">
    <location>
        <begin position="96"/>
        <end position="114"/>
    </location>
</feature>
<dbReference type="PANTHER" id="PTHR15907">
    <property type="entry name" value="DUF614 FAMILY PROTEIN-RELATED"/>
    <property type="match status" value="1"/>
</dbReference>
<dbReference type="Proteomes" id="UP000198211">
    <property type="component" value="Unassembled WGS sequence"/>
</dbReference>
<keyword evidence="1" id="KW-1133">Transmembrane helix</keyword>